<dbReference type="InterPro" id="IPR035992">
    <property type="entry name" value="Ricin_B-like_lectins"/>
</dbReference>
<dbReference type="AlphaFoldDB" id="A0A7D7NAL8"/>
<evidence type="ECO:0000313" key="2">
    <source>
        <dbReference type="EMBL" id="QMT39915.1"/>
    </source>
</evidence>
<dbReference type="PROSITE" id="PS51257">
    <property type="entry name" value="PROKAR_LIPOPROTEIN"/>
    <property type="match status" value="1"/>
</dbReference>
<dbReference type="Gene3D" id="2.80.10.50">
    <property type="match status" value="1"/>
</dbReference>
<feature type="domain" description="Ricin B lectin" evidence="1">
    <location>
        <begin position="75"/>
        <end position="191"/>
    </location>
</feature>
<dbReference type="GO" id="GO:0030246">
    <property type="term" value="F:carbohydrate binding"/>
    <property type="evidence" value="ECO:0007669"/>
    <property type="project" value="UniProtKB-KW"/>
</dbReference>
<dbReference type="EMBL" id="CP059567">
    <property type="protein sequence ID" value="QMT39915.1"/>
    <property type="molecule type" value="Genomic_DNA"/>
</dbReference>
<dbReference type="InterPro" id="IPR000772">
    <property type="entry name" value="Ricin_B_lectin"/>
</dbReference>
<evidence type="ECO:0000259" key="1">
    <source>
        <dbReference type="SMART" id="SM00458"/>
    </source>
</evidence>
<dbReference type="RefSeq" id="WP_182121678.1">
    <property type="nucleotide sequence ID" value="NZ_CP059567.1"/>
</dbReference>
<dbReference type="Proteomes" id="UP000514752">
    <property type="component" value="Chromosome"/>
</dbReference>
<dbReference type="SMART" id="SM00458">
    <property type="entry name" value="RICIN"/>
    <property type="match status" value="1"/>
</dbReference>
<evidence type="ECO:0000313" key="3">
    <source>
        <dbReference type="Proteomes" id="UP000514752"/>
    </source>
</evidence>
<keyword evidence="2" id="KW-0430">Lectin</keyword>
<proteinExistence type="predicted"/>
<organism evidence="2 3">
    <name type="scientific">Neisseria shayeganii</name>
    <dbReference type="NCBI Taxonomy" id="607712"/>
    <lineage>
        <taxon>Bacteria</taxon>
        <taxon>Pseudomonadati</taxon>
        <taxon>Pseudomonadota</taxon>
        <taxon>Betaproteobacteria</taxon>
        <taxon>Neisseriales</taxon>
        <taxon>Neisseriaceae</taxon>
        <taxon>Neisseria</taxon>
    </lineage>
</organism>
<reference evidence="2 3" key="1">
    <citation type="submission" date="2020-07" db="EMBL/GenBank/DDBJ databases">
        <title>Genomic diversity of species in the Neisseriaceae family.</title>
        <authorList>
            <person name="Vincent A.T."/>
            <person name="Bernet E."/>
            <person name="Veyrier F.J."/>
        </authorList>
    </citation>
    <scope>NUCLEOTIDE SEQUENCE [LARGE SCALE GENOMIC DNA]</scope>
    <source>
        <strain evidence="2 3">DSM 22244</strain>
    </source>
</reference>
<dbReference type="KEGG" id="nsg:H3L94_08590"/>
<dbReference type="Pfam" id="PF00652">
    <property type="entry name" value="Ricin_B_lectin"/>
    <property type="match status" value="1"/>
</dbReference>
<sequence length="195" mass="21184">MNLRPSFPAACLLLLTAGCTYLDTPDGRYLNLNLPVESRHTVHKTVHIHAPPGTTVIYGERGLYPDAAYPHPLPSHTTLRSAADSGCLDAAHPGYLNTAPCHGRHSQRFTFDGFLLRNAAGLCVDTEHGLLQTGIRAVTSPCRHSPSQQWHSDGHSIRSRAAPLCLDNLQPGGPLVLSPCNGSHSQRFVFGRHPY</sequence>
<protein>
    <submittedName>
        <fullName evidence="2">Ricin-type beta-trefoil lectin domain protein</fullName>
    </submittedName>
</protein>
<accession>A0A7D7NAL8</accession>
<dbReference type="SUPFAM" id="SSF50370">
    <property type="entry name" value="Ricin B-like lectins"/>
    <property type="match status" value="1"/>
</dbReference>
<name>A0A7D7NAL8_9NEIS</name>
<gene>
    <name evidence="2" type="ORF">H3L94_08590</name>
</gene>